<evidence type="ECO:0000256" key="8">
    <source>
        <dbReference type="ARBA" id="ARBA00023008"/>
    </source>
</evidence>
<dbReference type="GO" id="GO:0005507">
    <property type="term" value="F:copper ion binding"/>
    <property type="evidence" value="ECO:0007669"/>
    <property type="project" value="InterPro"/>
</dbReference>
<comment type="subcellular location">
    <subcellularLocation>
        <location evidence="2">Cell inner membrane</location>
        <topology evidence="2">Single-pass type II membrane protein</topology>
        <orientation evidence="2">Periplasmic side</orientation>
    </subcellularLocation>
</comment>
<evidence type="ECO:0000256" key="4">
    <source>
        <dbReference type="ARBA" id="ARBA00015384"/>
    </source>
</evidence>
<comment type="function">
    <text evidence="1">Exerts its effect at some terminal stage of cytochrome c oxidase synthesis, probably by being involved in the insertion of the copper B into subunit I.</text>
</comment>
<keyword evidence="12" id="KW-1185">Reference proteome</keyword>
<name>A0A0H4IYG4_9PROT</name>
<gene>
    <name evidence="11" type="ORF">VI33_02015</name>
</gene>
<evidence type="ECO:0000313" key="12">
    <source>
        <dbReference type="Proteomes" id="UP000066549"/>
    </source>
</evidence>
<dbReference type="InterPro" id="IPR007533">
    <property type="entry name" value="Cyt_c_oxidase_assmbl_CtaG"/>
</dbReference>
<evidence type="ECO:0000256" key="9">
    <source>
        <dbReference type="ARBA" id="ARBA00023136"/>
    </source>
</evidence>
<dbReference type="Proteomes" id="UP000066549">
    <property type="component" value="Chromosome"/>
</dbReference>
<accession>A0A0H4IYG4</accession>
<evidence type="ECO:0000256" key="3">
    <source>
        <dbReference type="ARBA" id="ARBA00009620"/>
    </source>
</evidence>
<keyword evidence="7 10" id="KW-1133">Transmembrane helix</keyword>
<keyword evidence="6" id="KW-0735">Signal-anchor</keyword>
<dbReference type="GO" id="GO:0005886">
    <property type="term" value="C:plasma membrane"/>
    <property type="evidence" value="ECO:0007669"/>
    <property type="project" value="UniProtKB-SubCell"/>
</dbReference>
<dbReference type="PIRSF" id="PIRSF005413">
    <property type="entry name" value="COX11"/>
    <property type="match status" value="1"/>
</dbReference>
<dbReference type="SUPFAM" id="SSF110111">
    <property type="entry name" value="Ctag/Cox11"/>
    <property type="match status" value="1"/>
</dbReference>
<feature type="transmembrane region" description="Helical" evidence="10">
    <location>
        <begin position="12"/>
        <end position="33"/>
    </location>
</feature>
<keyword evidence="9 10" id="KW-0472">Membrane</keyword>
<keyword evidence="8" id="KW-0186">Copper</keyword>
<evidence type="ECO:0000256" key="5">
    <source>
        <dbReference type="ARBA" id="ARBA00022692"/>
    </source>
</evidence>
<organism evidence="11 12">
    <name type="scientific">Methylophilales bacterium MBRS-H7</name>
    <dbReference type="NCBI Taxonomy" id="1623450"/>
    <lineage>
        <taxon>Bacteria</taxon>
        <taxon>Pseudomonadati</taxon>
        <taxon>Pseudomonadota</taxon>
        <taxon>Betaproteobacteria</taxon>
        <taxon>Nitrosomonadales</taxon>
        <taxon>OM43 clade</taxon>
    </lineage>
</organism>
<proteinExistence type="inferred from homology"/>
<dbReference type="Pfam" id="PF04442">
    <property type="entry name" value="CtaG_Cox11"/>
    <property type="match status" value="1"/>
</dbReference>
<protein>
    <recommendedName>
        <fullName evidence="4">Cytochrome c oxidase assembly protein CtaG</fullName>
    </recommendedName>
</protein>
<dbReference type="PANTHER" id="PTHR21320:SF3">
    <property type="entry name" value="CYTOCHROME C OXIDASE ASSEMBLY PROTEIN COX11, MITOCHONDRIAL-RELATED"/>
    <property type="match status" value="1"/>
</dbReference>
<sequence>MISKQKGVKKTTTILFVVTILMFGFGYAMVPLYDAFCQITGLNGKTQRVTEGAGEASPLIDREVRILFDSNVNGDLPWRLKPSLKSLKVQPGKFYDATYTVTNMADIPVVGQAIPSVSPQIASLYFKKSECFCFVNQVLEPGETKDMLVRFEVDQDLPKDVGALTLSYTFFRAKGDNS</sequence>
<reference evidence="11 12" key="1">
    <citation type="submission" date="2015-03" db="EMBL/GenBank/DDBJ databases">
        <title>Comparative analysis of the OM43 clade including a novel species from Red Sea uncovers genomic and metabolic diversity among marine methylotrophs.</title>
        <authorList>
            <person name="Jimenez-Infante F."/>
            <person name="Ngugi D.K."/>
            <person name="Vinu M."/>
            <person name="Alam I."/>
            <person name="Kamau A."/>
            <person name="Blom J."/>
            <person name="Bajic V.B."/>
            <person name="Stingl U."/>
        </authorList>
    </citation>
    <scope>NUCLEOTIDE SEQUENCE [LARGE SCALE GENOMIC DNA]</scope>
    <source>
        <strain evidence="11 12">MBRSH7</strain>
    </source>
</reference>
<evidence type="ECO:0000256" key="10">
    <source>
        <dbReference type="SAM" id="Phobius"/>
    </source>
</evidence>
<dbReference type="PATRIC" id="fig|1623450.3.peg.401"/>
<dbReference type="EMBL" id="CP011002">
    <property type="protein sequence ID" value="AKO65549.1"/>
    <property type="molecule type" value="Genomic_DNA"/>
</dbReference>
<dbReference type="InterPro" id="IPR023471">
    <property type="entry name" value="CtaG/Cox11_dom_sf"/>
</dbReference>
<evidence type="ECO:0000256" key="6">
    <source>
        <dbReference type="ARBA" id="ARBA00022968"/>
    </source>
</evidence>
<evidence type="ECO:0000256" key="7">
    <source>
        <dbReference type="ARBA" id="ARBA00022989"/>
    </source>
</evidence>
<dbReference type="NCBIfam" id="NF003465">
    <property type="entry name" value="PRK05089.1"/>
    <property type="match status" value="1"/>
</dbReference>
<evidence type="ECO:0000313" key="11">
    <source>
        <dbReference type="EMBL" id="AKO65549.1"/>
    </source>
</evidence>
<dbReference type="Gene3D" id="2.60.370.10">
    <property type="entry name" value="Ctag/Cox11"/>
    <property type="match status" value="1"/>
</dbReference>
<evidence type="ECO:0000256" key="2">
    <source>
        <dbReference type="ARBA" id="ARBA00004382"/>
    </source>
</evidence>
<evidence type="ECO:0000256" key="1">
    <source>
        <dbReference type="ARBA" id="ARBA00004007"/>
    </source>
</evidence>
<keyword evidence="5 10" id="KW-0812">Transmembrane</keyword>
<dbReference type="PANTHER" id="PTHR21320">
    <property type="entry name" value="CYTOCHROME C OXIDASE ASSEMBLY PROTEIN COX11-RELATED"/>
    <property type="match status" value="1"/>
</dbReference>
<comment type="similarity">
    <text evidence="3">Belongs to the COX11/CtaG family.</text>
</comment>
<dbReference type="AlphaFoldDB" id="A0A0H4IYG4"/>
<dbReference type="OrthoDB" id="9804841at2"/>